<dbReference type="EMBL" id="SJLL01000010">
    <property type="protein sequence ID" value="TYK98804.1"/>
    <property type="molecule type" value="Genomic_DNA"/>
</dbReference>
<dbReference type="EMBL" id="SJLL01000002">
    <property type="protein sequence ID" value="TYL00539.1"/>
    <property type="molecule type" value="Genomic_DNA"/>
</dbReference>
<name>A0A5S4TJD7_STRPY</name>
<organism evidence="1 3">
    <name type="scientific">Streptococcus pyogenes</name>
    <dbReference type="NCBI Taxonomy" id="1314"/>
    <lineage>
        <taxon>Bacteria</taxon>
        <taxon>Bacillati</taxon>
        <taxon>Bacillota</taxon>
        <taxon>Bacilli</taxon>
        <taxon>Lactobacillales</taxon>
        <taxon>Streptococcaceae</taxon>
        <taxon>Streptococcus</taxon>
    </lineage>
</organism>
<dbReference type="AlphaFoldDB" id="A0A5S4TJD7"/>
<dbReference type="GO" id="GO:0016787">
    <property type="term" value="F:hydrolase activity"/>
    <property type="evidence" value="ECO:0007669"/>
    <property type="project" value="UniProtKB-KW"/>
</dbReference>
<evidence type="ECO:0000313" key="3">
    <source>
        <dbReference type="Proteomes" id="UP000324058"/>
    </source>
</evidence>
<dbReference type="Gene3D" id="2.30.30.40">
    <property type="entry name" value="SH3 Domains"/>
    <property type="match status" value="1"/>
</dbReference>
<accession>A0A5S4TJD7</accession>
<evidence type="ECO:0000313" key="2">
    <source>
        <dbReference type="EMBL" id="TYL00539.1"/>
    </source>
</evidence>
<evidence type="ECO:0000313" key="1">
    <source>
        <dbReference type="EMBL" id="TYK98804.1"/>
    </source>
</evidence>
<comment type="caution">
    <text evidence="1">The sequence shown here is derived from an EMBL/GenBank/DDBJ whole genome shotgun (WGS) entry which is preliminary data.</text>
</comment>
<protein>
    <submittedName>
        <fullName evidence="1">Cell wall hydrolase</fullName>
    </submittedName>
</protein>
<keyword evidence="1" id="KW-0378">Hydrolase</keyword>
<feature type="non-terminal residue" evidence="1">
    <location>
        <position position="1"/>
    </location>
</feature>
<gene>
    <name evidence="2" type="ORF">E0F66_02680</name>
    <name evidence="1" type="ORF">E0F66_08760</name>
</gene>
<reference evidence="1 3" key="1">
    <citation type="submission" date="2019-02" db="EMBL/GenBank/DDBJ databases">
        <title>Novel genomic isolates of S. pyogenes and S. dysgalactiae subsp. equisimilis associated to necrotising fasciitis (NSTI).</title>
        <authorList>
            <person name="Barrantes I."/>
        </authorList>
    </citation>
    <scope>NUCLEOTIDE SEQUENCE [LARGE SCALE GENOMIC DNA]</scope>
    <source>
        <strain evidence="1 3">SPY2028</strain>
    </source>
</reference>
<proteinExistence type="predicted"/>
<sequence length="41" mass="4616">EGYANGYYWISYVGGLGMRDYLAIGQTDKDGNRISIWGKLN</sequence>
<dbReference type="Proteomes" id="UP000324058">
    <property type="component" value="Unassembled WGS sequence"/>
</dbReference>